<accession>A0A812KGR3</accession>
<dbReference type="EMBL" id="CAJNDS010000624">
    <property type="protein sequence ID" value="CAE7223492.1"/>
    <property type="molecule type" value="Genomic_DNA"/>
</dbReference>
<name>A0A812KGR3_9DINO</name>
<gene>
    <name evidence="1" type="ORF">SNAT2548_LOCUS8431</name>
</gene>
<evidence type="ECO:0000313" key="1">
    <source>
        <dbReference type="EMBL" id="CAE7223492.1"/>
    </source>
</evidence>
<dbReference type="AlphaFoldDB" id="A0A812KGR3"/>
<keyword evidence="2" id="KW-1185">Reference proteome</keyword>
<evidence type="ECO:0000313" key="2">
    <source>
        <dbReference type="Proteomes" id="UP000604046"/>
    </source>
</evidence>
<protein>
    <submittedName>
        <fullName evidence="1">Uncharacterized protein</fullName>
    </submittedName>
</protein>
<comment type="caution">
    <text evidence="1">The sequence shown here is derived from an EMBL/GenBank/DDBJ whole genome shotgun (WGS) entry which is preliminary data.</text>
</comment>
<dbReference type="Proteomes" id="UP000604046">
    <property type="component" value="Unassembled WGS sequence"/>
</dbReference>
<reference evidence="1" key="1">
    <citation type="submission" date="2021-02" db="EMBL/GenBank/DDBJ databases">
        <authorList>
            <person name="Dougan E. K."/>
            <person name="Rhodes N."/>
            <person name="Thang M."/>
            <person name="Chan C."/>
        </authorList>
    </citation>
    <scope>NUCLEOTIDE SEQUENCE</scope>
</reference>
<organism evidence="1 2">
    <name type="scientific">Symbiodinium natans</name>
    <dbReference type="NCBI Taxonomy" id="878477"/>
    <lineage>
        <taxon>Eukaryota</taxon>
        <taxon>Sar</taxon>
        <taxon>Alveolata</taxon>
        <taxon>Dinophyceae</taxon>
        <taxon>Suessiales</taxon>
        <taxon>Symbiodiniaceae</taxon>
        <taxon>Symbiodinium</taxon>
    </lineage>
</organism>
<proteinExistence type="predicted"/>
<sequence length="203" mass="21838">MDKASRVQPSLDYEVSSFDASLGRWVAVSGAQATGFESGDAVLARMAQASTRLRVQLLGLTRDPDRLLVELEVPTASLAPLPSELSVAISIPRLTWSVLNSGYALPPVQGPSSEEPFGDFSFYGVHIGVWQGSGQGLAVGARAESVGVEFYDMSTLSLVPLVLPEDSPRFTAPQVYFFADHFGWFYPTPALEDQAATDKPETP</sequence>